<dbReference type="CDD" id="cd05833">
    <property type="entry name" value="Ribosomal_P2"/>
    <property type="match status" value="1"/>
</dbReference>
<feature type="compositionally biased region" description="Basic residues" evidence="4">
    <location>
        <begin position="206"/>
        <end position="216"/>
    </location>
</feature>
<dbReference type="InterPro" id="IPR027534">
    <property type="entry name" value="Ribosomal_P1/P2"/>
</dbReference>
<dbReference type="HAMAP" id="MF_01478">
    <property type="entry name" value="Ribosomal_L12_arch"/>
    <property type="match status" value="1"/>
</dbReference>
<feature type="compositionally biased region" description="Polar residues" evidence="4">
    <location>
        <begin position="229"/>
        <end position="240"/>
    </location>
</feature>
<dbReference type="SUPFAM" id="SSF53474">
    <property type="entry name" value="alpha/beta-Hydrolases"/>
    <property type="match status" value="1"/>
</dbReference>
<feature type="domain" description="Serine aminopeptidase S33" evidence="5">
    <location>
        <begin position="348"/>
        <end position="471"/>
    </location>
</feature>
<dbReference type="InterPro" id="IPR038716">
    <property type="entry name" value="P1/P2_N_sf"/>
</dbReference>
<sequence>MKLVAAYLLLTVGGNTSPSAEDVKKLLSTVGIEADDSRLNKLIEELNGKNVDELIAQGTEKLASVPSASAAAAPAAGGAAPAAAAEEAPKKEEAKEESDDDMGLGEFVPFNKIAQECDNGCVEYKLKLSLSTPKDRIDRYITQMKYRLLEGRGRCLYQIGVLDDGHLIGIDDSGIRESVECLKHMASELGAAITVQRILSVSPLPKIKKTPQKTKSRSINDGIEPSEPLSLQEQQHNQSMLQSLLEKIHADSSDDDIDHLFHSDEALVSNDSDAIQDSLMHTLHPSTQSTTHKTAQTTPDPANMPPDSRHIVMTPDEFDLPYQDITLQSGEYKIKAYLIAPPASVARSRPTVILFHANAGNMGHRLPLAQVFYHRYKTNVLMVSYRGYGKSEGMPSERGIRSDARAALEFVQQHTSTQNTKVILYGQSIGGAVCIDLAKHYPDAIHALILENTFTSIPQLIPSLLPLLTPFTFLCTEHWNSAQSIRSIGKHTHTLFLSGTMDEIVPVSHMRILYNTVVKGRKEGAGDVLCRWKSFPNGTHNDTCVSPDYWDSIADFLQDIDSKPEPLEWSYEEISKQHL</sequence>
<dbReference type="GO" id="GO:0003735">
    <property type="term" value="F:structural constituent of ribosome"/>
    <property type="evidence" value="ECO:0007669"/>
    <property type="project" value="InterPro"/>
</dbReference>
<dbReference type="Pfam" id="PF00428">
    <property type="entry name" value="Ribosomal_60s"/>
    <property type="match status" value="1"/>
</dbReference>
<feature type="compositionally biased region" description="Low complexity" evidence="4">
    <location>
        <begin position="286"/>
        <end position="298"/>
    </location>
</feature>
<evidence type="ECO:0000313" key="6">
    <source>
        <dbReference type="EMBL" id="TIA86788.1"/>
    </source>
</evidence>
<accession>A0A4T0FFK2</accession>
<evidence type="ECO:0000256" key="4">
    <source>
        <dbReference type="SAM" id="MobiDB-lite"/>
    </source>
</evidence>
<dbReference type="PANTHER" id="PTHR12277:SF81">
    <property type="entry name" value="PROTEIN ABHD13"/>
    <property type="match status" value="1"/>
</dbReference>
<dbReference type="GO" id="GO:0022625">
    <property type="term" value="C:cytosolic large ribosomal subunit"/>
    <property type="evidence" value="ECO:0007669"/>
    <property type="project" value="InterPro"/>
</dbReference>
<dbReference type="GO" id="GO:0016020">
    <property type="term" value="C:membrane"/>
    <property type="evidence" value="ECO:0007669"/>
    <property type="project" value="TreeGrafter"/>
</dbReference>
<proteinExistence type="inferred from homology"/>
<dbReference type="FunFam" id="1.10.10.1410:FF:000002">
    <property type="entry name" value="60S acidic ribosomal protein P2"/>
    <property type="match status" value="1"/>
</dbReference>
<protein>
    <recommendedName>
        <fullName evidence="5">Serine aminopeptidase S33 domain-containing protein</fullName>
    </recommendedName>
</protein>
<name>A0A4T0FFK2_9BASI</name>
<comment type="caution">
    <text evidence="6">The sequence shown here is derived from an EMBL/GenBank/DDBJ whole genome shotgun (WGS) entry which is preliminary data.</text>
</comment>
<keyword evidence="7" id="KW-1185">Reference proteome</keyword>
<dbReference type="Pfam" id="PF12146">
    <property type="entry name" value="Hydrolase_4"/>
    <property type="match status" value="1"/>
</dbReference>
<evidence type="ECO:0000256" key="1">
    <source>
        <dbReference type="ARBA" id="ARBA00005436"/>
    </source>
</evidence>
<dbReference type="AlphaFoldDB" id="A0A4T0FFK2"/>
<dbReference type="InterPro" id="IPR022742">
    <property type="entry name" value="Hydrolase_4"/>
</dbReference>
<keyword evidence="3" id="KW-0687">Ribonucleoprotein</keyword>
<dbReference type="OrthoDB" id="10249433at2759"/>
<dbReference type="Proteomes" id="UP000310189">
    <property type="component" value="Unassembled WGS sequence"/>
</dbReference>
<reference evidence="6 7" key="1">
    <citation type="submission" date="2019-03" db="EMBL/GenBank/DDBJ databases">
        <title>Sequencing 23 genomes of Wallemia ichthyophaga.</title>
        <authorList>
            <person name="Gostincar C."/>
        </authorList>
    </citation>
    <scope>NUCLEOTIDE SEQUENCE [LARGE SCALE GENOMIC DNA]</scope>
    <source>
        <strain evidence="6 7">EXF-5753</strain>
    </source>
</reference>
<evidence type="ECO:0000256" key="3">
    <source>
        <dbReference type="ARBA" id="ARBA00023274"/>
    </source>
</evidence>
<dbReference type="Gene3D" id="1.10.10.1410">
    <property type="match status" value="1"/>
</dbReference>
<feature type="region of interest" description="Disordered" evidence="4">
    <location>
        <begin position="206"/>
        <end position="240"/>
    </location>
</feature>
<dbReference type="PANTHER" id="PTHR12277">
    <property type="entry name" value="ALPHA/BETA HYDROLASE DOMAIN-CONTAINING PROTEIN"/>
    <property type="match status" value="1"/>
</dbReference>
<feature type="region of interest" description="Disordered" evidence="4">
    <location>
        <begin position="283"/>
        <end position="306"/>
    </location>
</feature>
<feature type="region of interest" description="Disordered" evidence="4">
    <location>
        <begin position="78"/>
        <end position="103"/>
    </location>
</feature>
<dbReference type="GO" id="GO:0008474">
    <property type="term" value="F:palmitoyl-(protein) hydrolase activity"/>
    <property type="evidence" value="ECO:0007669"/>
    <property type="project" value="TreeGrafter"/>
</dbReference>
<dbReference type="GO" id="GO:0002182">
    <property type="term" value="P:cytoplasmic translational elongation"/>
    <property type="evidence" value="ECO:0007669"/>
    <property type="project" value="InterPro"/>
</dbReference>
<gene>
    <name evidence="6" type="ORF">E3P99_03550</name>
</gene>
<dbReference type="EMBL" id="SPNW01000074">
    <property type="protein sequence ID" value="TIA86788.1"/>
    <property type="molecule type" value="Genomic_DNA"/>
</dbReference>
<evidence type="ECO:0000259" key="5">
    <source>
        <dbReference type="Pfam" id="PF12146"/>
    </source>
</evidence>
<dbReference type="Gene3D" id="3.40.50.1820">
    <property type="entry name" value="alpha/beta hydrolase"/>
    <property type="match status" value="1"/>
</dbReference>
<comment type="similarity">
    <text evidence="1">Belongs to the eukaryotic ribosomal protein P1/P2 family.</text>
</comment>
<evidence type="ECO:0000313" key="7">
    <source>
        <dbReference type="Proteomes" id="UP000310189"/>
    </source>
</evidence>
<organism evidence="6 7">
    <name type="scientific">Wallemia hederae</name>
    <dbReference type="NCBI Taxonomy" id="1540922"/>
    <lineage>
        <taxon>Eukaryota</taxon>
        <taxon>Fungi</taxon>
        <taxon>Dikarya</taxon>
        <taxon>Basidiomycota</taxon>
        <taxon>Wallemiomycotina</taxon>
        <taxon>Wallemiomycetes</taxon>
        <taxon>Wallemiales</taxon>
        <taxon>Wallemiaceae</taxon>
        <taxon>Wallemia</taxon>
    </lineage>
</organism>
<evidence type="ECO:0000256" key="2">
    <source>
        <dbReference type="ARBA" id="ARBA00022980"/>
    </source>
</evidence>
<keyword evidence="2" id="KW-0689">Ribosomal protein</keyword>
<dbReference type="InterPro" id="IPR029058">
    <property type="entry name" value="AB_hydrolase_fold"/>
</dbReference>
<dbReference type="InterPro" id="IPR044076">
    <property type="entry name" value="Ribosomal_P2"/>
</dbReference>